<keyword evidence="3" id="KW-1185">Reference proteome</keyword>
<proteinExistence type="predicted"/>
<name>A0AAD8UYL6_9PEZI</name>
<feature type="compositionally biased region" description="Basic and acidic residues" evidence="1">
    <location>
        <begin position="275"/>
        <end position="284"/>
    </location>
</feature>
<sequence length="284" mass="31333">MTPTKQTIGSRNETLIEGKRFGVSVCVTAETDTVSTKTIASNSPDTTNNFGKDTIATFEIILGHNQETIQRNELKENHASLLLELQHSPTSAETERGIVYVQEHELGNGLFKIGCWIEDTARTPGGPFLAASKVKNLSLIALHPQNLEVTECHRCGRGYEEWISAPVEKVLETVKTLENFVKLPAYESKDGQNWELSSTADKIIRAMDLFSLERLKNSMDSTEGDSTDNTVASFATRLSQETVTYIAETAASPTLLNTEEEVEGRRTLTTPDSKSFSKDSNSKI</sequence>
<dbReference type="AlphaFoldDB" id="A0AAD8UYL6"/>
<evidence type="ECO:0000256" key="1">
    <source>
        <dbReference type="SAM" id="MobiDB-lite"/>
    </source>
</evidence>
<organism evidence="2 3">
    <name type="scientific">Colletotrichum navitas</name>
    <dbReference type="NCBI Taxonomy" id="681940"/>
    <lineage>
        <taxon>Eukaryota</taxon>
        <taxon>Fungi</taxon>
        <taxon>Dikarya</taxon>
        <taxon>Ascomycota</taxon>
        <taxon>Pezizomycotina</taxon>
        <taxon>Sordariomycetes</taxon>
        <taxon>Hypocreomycetidae</taxon>
        <taxon>Glomerellales</taxon>
        <taxon>Glomerellaceae</taxon>
        <taxon>Colletotrichum</taxon>
        <taxon>Colletotrichum graminicola species complex</taxon>
    </lineage>
</organism>
<dbReference type="Proteomes" id="UP001230504">
    <property type="component" value="Unassembled WGS sequence"/>
</dbReference>
<evidence type="ECO:0000313" key="2">
    <source>
        <dbReference type="EMBL" id="KAK1570256.1"/>
    </source>
</evidence>
<gene>
    <name evidence="2" type="ORF">LY79DRAFT_594438</name>
</gene>
<dbReference type="GeneID" id="85445925"/>
<feature type="region of interest" description="Disordered" evidence="1">
    <location>
        <begin position="259"/>
        <end position="284"/>
    </location>
</feature>
<dbReference type="EMBL" id="JAHLJV010000108">
    <property type="protein sequence ID" value="KAK1570256.1"/>
    <property type="molecule type" value="Genomic_DNA"/>
</dbReference>
<protein>
    <submittedName>
        <fullName evidence="2">Uncharacterized protein</fullName>
    </submittedName>
</protein>
<reference evidence="2" key="1">
    <citation type="submission" date="2021-06" db="EMBL/GenBank/DDBJ databases">
        <title>Comparative genomics, transcriptomics and evolutionary studies reveal genomic signatures of adaptation to plant cell wall in hemibiotrophic fungi.</title>
        <authorList>
            <consortium name="DOE Joint Genome Institute"/>
            <person name="Baroncelli R."/>
            <person name="Diaz J.F."/>
            <person name="Benocci T."/>
            <person name="Peng M."/>
            <person name="Battaglia E."/>
            <person name="Haridas S."/>
            <person name="Andreopoulos W."/>
            <person name="Labutti K."/>
            <person name="Pangilinan J."/>
            <person name="Floch G.L."/>
            <person name="Makela M.R."/>
            <person name="Henrissat B."/>
            <person name="Grigoriev I.V."/>
            <person name="Crouch J.A."/>
            <person name="De Vries R.P."/>
            <person name="Sukno S.A."/>
            <person name="Thon M.R."/>
        </authorList>
    </citation>
    <scope>NUCLEOTIDE SEQUENCE</scope>
    <source>
        <strain evidence="2">CBS 125086</strain>
    </source>
</reference>
<dbReference type="RefSeq" id="XP_060408397.1">
    <property type="nucleotide sequence ID" value="XM_060561685.1"/>
</dbReference>
<comment type="caution">
    <text evidence="2">The sequence shown here is derived from an EMBL/GenBank/DDBJ whole genome shotgun (WGS) entry which is preliminary data.</text>
</comment>
<evidence type="ECO:0000313" key="3">
    <source>
        <dbReference type="Proteomes" id="UP001230504"/>
    </source>
</evidence>
<accession>A0AAD8UYL6</accession>